<reference evidence="4" key="3">
    <citation type="journal article" date="2010" name="Genome Res.">
        <title>Population genomic sequencing of Coccidioides fungi reveals recent hybridization and transposon control.</title>
        <authorList>
            <person name="Neafsey D.E."/>
            <person name="Barker B.M."/>
            <person name="Sharpton T.J."/>
            <person name="Stajich J.E."/>
            <person name="Park D.J."/>
            <person name="Whiston E."/>
            <person name="Hung C.-Y."/>
            <person name="McMahan C."/>
            <person name="White J."/>
            <person name="Sykes S."/>
            <person name="Heiman D."/>
            <person name="Young S."/>
            <person name="Zeng Q."/>
            <person name="Abouelleil A."/>
            <person name="Aftuck L."/>
            <person name="Bessette D."/>
            <person name="Brown A."/>
            <person name="FitzGerald M."/>
            <person name="Lui A."/>
            <person name="Macdonald J.P."/>
            <person name="Priest M."/>
            <person name="Orbach M.J."/>
            <person name="Galgiani J.N."/>
            <person name="Kirkland T.N."/>
            <person name="Cole G.T."/>
            <person name="Birren B.W."/>
            <person name="Henn M.R."/>
            <person name="Taylor J.W."/>
            <person name="Rounsley S.D."/>
        </authorList>
    </citation>
    <scope>NUCLEOTIDE SEQUENCE [LARGE SCALE GENOMIC DNA]</scope>
    <source>
        <strain evidence="4">RMSCC 3488</strain>
    </source>
</reference>
<gene>
    <name evidence="3" type="ORF">CPAG_00437</name>
</gene>
<reference evidence="3 4" key="1">
    <citation type="submission" date="2007-06" db="EMBL/GenBank/DDBJ databases">
        <title>The Genome Sequence of Coccidioides posadasii RMSCC_3488.</title>
        <authorList>
            <consortium name="Coccidioides Genome Resources Consortium"/>
            <consortium name="The Broad Institute Genome Sequencing Platform"/>
            <person name="Henn M.R."/>
            <person name="Sykes S."/>
            <person name="Young S."/>
            <person name="Jaffe D."/>
            <person name="Berlin A."/>
            <person name="Alvarez P."/>
            <person name="Butler J."/>
            <person name="Gnerre S."/>
            <person name="Grabherr M."/>
            <person name="Mauceli E."/>
            <person name="Brockman W."/>
            <person name="Kodira C."/>
            <person name="Alvarado L."/>
            <person name="Zeng Q."/>
            <person name="Crawford M."/>
            <person name="Antoine C."/>
            <person name="Devon K."/>
            <person name="Galgiani J."/>
            <person name="Orsborn K."/>
            <person name="Lewis M.L."/>
            <person name="Nusbaum C."/>
            <person name="Galagan J."/>
            <person name="Birren B."/>
        </authorList>
    </citation>
    <scope>NUCLEOTIDE SEQUENCE [LARGE SCALE GENOMIC DNA]</scope>
    <source>
        <strain evidence="3 4">RMSCC 3488</strain>
    </source>
</reference>
<dbReference type="EMBL" id="DS268109">
    <property type="protein sequence ID" value="KMM64085.1"/>
    <property type="molecule type" value="Genomic_DNA"/>
</dbReference>
<feature type="compositionally biased region" description="Basic and acidic residues" evidence="1">
    <location>
        <begin position="68"/>
        <end position="79"/>
    </location>
</feature>
<organism evidence="3 4">
    <name type="scientific">Coccidioides posadasii RMSCC 3488</name>
    <dbReference type="NCBI Taxonomy" id="454284"/>
    <lineage>
        <taxon>Eukaryota</taxon>
        <taxon>Fungi</taxon>
        <taxon>Dikarya</taxon>
        <taxon>Ascomycota</taxon>
        <taxon>Pezizomycotina</taxon>
        <taxon>Eurotiomycetes</taxon>
        <taxon>Eurotiomycetidae</taxon>
        <taxon>Onygenales</taxon>
        <taxon>Onygenaceae</taxon>
        <taxon>Coccidioides</taxon>
    </lineage>
</organism>
<evidence type="ECO:0000256" key="1">
    <source>
        <dbReference type="SAM" id="MobiDB-lite"/>
    </source>
</evidence>
<proteinExistence type="predicted"/>
<keyword evidence="2" id="KW-1133">Transmembrane helix</keyword>
<evidence type="ECO:0000313" key="4">
    <source>
        <dbReference type="Proteomes" id="UP000054567"/>
    </source>
</evidence>
<feature type="transmembrane region" description="Helical" evidence="2">
    <location>
        <begin position="20"/>
        <end position="37"/>
    </location>
</feature>
<dbReference type="VEuPathDB" id="FungiDB:CPAG_00437"/>
<dbReference type="Proteomes" id="UP000054567">
    <property type="component" value="Unassembled WGS sequence"/>
</dbReference>
<reference evidence="4" key="2">
    <citation type="journal article" date="2009" name="Genome Res.">
        <title>Comparative genomic analyses of the human fungal pathogens Coccidioides and their relatives.</title>
        <authorList>
            <person name="Sharpton T.J."/>
            <person name="Stajich J.E."/>
            <person name="Rounsley S.D."/>
            <person name="Gardner M.J."/>
            <person name="Wortman J.R."/>
            <person name="Jordar V.S."/>
            <person name="Maiti R."/>
            <person name="Kodira C.D."/>
            <person name="Neafsey D.E."/>
            <person name="Zeng Q."/>
            <person name="Hung C.-Y."/>
            <person name="McMahan C."/>
            <person name="Muszewska A."/>
            <person name="Grynberg M."/>
            <person name="Mandel M.A."/>
            <person name="Kellner E.M."/>
            <person name="Barker B.M."/>
            <person name="Galgiani J.N."/>
            <person name="Orbach M.J."/>
            <person name="Kirkland T.N."/>
            <person name="Cole G.T."/>
            <person name="Henn M.R."/>
            <person name="Birren B.W."/>
            <person name="Taylor J.W."/>
        </authorList>
    </citation>
    <scope>NUCLEOTIDE SEQUENCE [LARGE SCALE GENOMIC DNA]</scope>
    <source>
        <strain evidence="4">RMSCC 3488</strain>
    </source>
</reference>
<evidence type="ECO:0000313" key="3">
    <source>
        <dbReference type="EMBL" id="KMM64085.1"/>
    </source>
</evidence>
<sequence>MPGMEPALLLRHAPYNAIDLWLLFASLAVSILLVTRIRQGLSLAYDIGDSQEGLFSTPLLQQHGQQSHHGDQHARKEGSHASGNGVLQLDRSYKRRVLIYRLAFVEYGSADHLALRRVDTSLGQQWRQQYLTSCHVARRGLIWSSESPAGLHTGIVGSEELRAI</sequence>
<name>A0A0J6F481_COCPO</name>
<keyword evidence="2" id="KW-0472">Membrane</keyword>
<dbReference type="AlphaFoldDB" id="A0A0J6F481"/>
<protein>
    <submittedName>
        <fullName evidence="3">Uncharacterized protein</fullName>
    </submittedName>
</protein>
<feature type="region of interest" description="Disordered" evidence="1">
    <location>
        <begin position="61"/>
        <end position="83"/>
    </location>
</feature>
<evidence type="ECO:0000256" key="2">
    <source>
        <dbReference type="SAM" id="Phobius"/>
    </source>
</evidence>
<accession>A0A0J6F481</accession>
<keyword evidence="2" id="KW-0812">Transmembrane</keyword>